<proteinExistence type="predicted"/>
<dbReference type="EMBL" id="JAALTR010000077">
    <property type="protein sequence ID" value="NGW66385.1"/>
    <property type="molecule type" value="Genomic_DNA"/>
</dbReference>
<dbReference type="Proteomes" id="UP000473113">
    <property type="component" value="Unassembled WGS sequence"/>
</dbReference>
<dbReference type="GO" id="GO:0016301">
    <property type="term" value="F:kinase activity"/>
    <property type="evidence" value="ECO:0007669"/>
    <property type="project" value="UniProtKB-KW"/>
</dbReference>
<name>A0A6M1XSB9_STAAU</name>
<keyword evidence="2" id="KW-0808">Transferase</keyword>
<feature type="region of interest" description="Disordered" evidence="1">
    <location>
        <begin position="1"/>
        <end position="26"/>
    </location>
</feature>
<evidence type="ECO:0000313" key="3">
    <source>
        <dbReference type="Proteomes" id="UP000473113"/>
    </source>
</evidence>
<accession>A0A6M1XSB9</accession>
<protein>
    <submittedName>
        <fullName evidence="2">Tyrosine protein kinase</fullName>
    </submittedName>
</protein>
<sequence>KKGTAPARPKATNDKTAPSRRSRSRV</sequence>
<feature type="non-terminal residue" evidence="2">
    <location>
        <position position="1"/>
    </location>
</feature>
<dbReference type="AlphaFoldDB" id="A0A6M1XSB9"/>
<evidence type="ECO:0000313" key="2">
    <source>
        <dbReference type="EMBL" id="NGW66385.1"/>
    </source>
</evidence>
<gene>
    <name evidence="2" type="ORF">G6Y24_02585</name>
</gene>
<organism evidence="2 3">
    <name type="scientific">Staphylococcus aureus</name>
    <dbReference type="NCBI Taxonomy" id="1280"/>
    <lineage>
        <taxon>Bacteria</taxon>
        <taxon>Bacillati</taxon>
        <taxon>Bacillota</taxon>
        <taxon>Bacilli</taxon>
        <taxon>Bacillales</taxon>
        <taxon>Staphylococcaceae</taxon>
        <taxon>Staphylococcus</taxon>
    </lineage>
</organism>
<reference evidence="2 3" key="1">
    <citation type="submission" date="2020-02" db="EMBL/GenBank/DDBJ databases">
        <title>Detection of Heterogeneous Vancomycin Intermediate Resistance in Methicillin Resistant Staphylococcus aureus Isolates from Latin-America.</title>
        <authorList>
            <person name="Castro-Cardozo B."/>
            <person name="Berrio M."/>
            <person name="Vargas M.L."/>
            <person name="Carvajal L.P."/>
            <person name="Millan L.V."/>
            <person name="Rios R."/>
            <person name="Hernandez A."/>
            <person name="Rincon S.L."/>
            <person name="Cubides P."/>
            <person name="Forero E."/>
            <person name="Dinh A."/>
            <person name="Seas C."/>
            <person name="Munita J.M."/>
            <person name="Arias C.A."/>
            <person name="Reyes J."/>
            <person name="Diaz L."/>
        </authorList>
    </citation>
    <scope>NUCLEOTIDE SEQUENCE [LARGE SCALE GENOMIC DNA]</scope>
    <source>
        <strain evidence="2 3">UG255</strain>
    </source>
</reference>
<keyword evidence="2" id="KW-0418">Kinase</keyword>
<comment type="caution">
    <text evidence="2">The sequence shown here is derived from an EMBL/GenBank/DDBJ whole genome shotgun (WGS) entry which is preliminary data.</text>
</comment>
<evidence type="ECO:0000256" key="1">
    <source>
        <dbReference type="SAM" id="MobiDB-lite"/>
    </source>
</evidence>